<evidence type="ECO:0000259" key="7">
    <source>
        <dbReference type="PROSITE" id="PS50222"/>
    </source>
</evidence>
<dbReference type="PaxDb" id="2850-Phatr44493"/>
<dbReference type="SUPFAM" id="SSF47473">
    <property type="entry name" value="EF-hand"/>
    <property type="match status" value="2"/>
</dbReference>
<evidence type="ECO:0000313" key="8">
    <source>
        <dbReference type="EMBL" id="EEC49955.1"/>
    </source>
</evidence>
<dbReference type="PANTHER" id="PTHR23055:SF178">
    <property type="entry name" value="NEUROCALCIN HOMOLOG"/>
    <property type="match status" value="1"/>
</dbReference>
<accession>B7FUB0</accession>
<keyword evidence="4" id="KW-0677">Repeat</keyword>
<dbReference type="KEGG" id="pti:PHATRDRAFT_44493"/>
<feature type="region of interest" description="Disordered" evidence="6">
    <location>
        <begin position="960"/>
        <end position="994"/>
    </location>
</feature>
<evidence type="ECO:0000256" key="4">
    <source>
        <dbReference type="ARBA" id="ARBA00022737"/>
    </source>
</evidence>
<dbReference type="OrthoDB" id="2122982at2759"/>
<keyword evidence="5" id="KW-0449">Lipoprotein</keyword>
<dbReference type="InterPro" id="IPR011992">
    <property type="entry name" value="EF-hand-dom_pair"/>
</dbReference>
<dbReference type="OMA" id="WYNEGGF"/>
<dbReference type="eggNOG" id="ENOG502RK0N">
    <property type="taxonomic scope" value="Eukaryota"/>
</dbReference>
<reference evidence="8 9" key="1">
    <citation type="journal article" date="2008" name="Nature">
        <title>The Phaeodactylum genome reveals the evolutionary history of diatom genomes.</title>
        <authorList>
            <person name="Bowler C."/>
            <person name="Allen A.E."/>
            <person name="Badger J.H."/>
            <person name="Grimwood J."/>
            <person name="Jabbari K."/>
            <person name="Kuo A."/>
            <person name="Maheswari U."/>
            <person name="Martens C."/>
            <person name="Maumus F."/>
            <person name="Otillar R.P."/>
            <person name="Rayko E."/>
            <person name="Salamov A."/>
            <person name="Vandepoele K."/>
            <person name="Beszteri B."/>
            <person name="Gruber A."/>
            <person name="Heijde M."/>
            <person name="Katinka M."/>
            <person name="Mock T."/>
            <person name="Valentin K."/>
            <person name="Verret F."/>
            <person name="Berges J.A."/>
            <person name="Brownlee C."/>
            <person name="Cadoret J.P."/>
            <person name="Chiovitti A."/>
            <person name="Choi C.J."/>
            <person name="Coesel S."/>
            <person name="De Martino A."/>
            <person name="Detter J.C."/>
            <person name="Durkin C."/>
            <person name="Falciatore A."/>
            <person name="Fournet J."/>
            <person name="Haruta M."/>
            <person name="Huysman M.J."/>
            <person name="Jenkins B.D."/>
            <person name="Jiroutova K."/>
            <person name="Jorgensen R.E."/>
            <person name="Joubert Y."/>
            <person name="Kaplan A."/>
            <person name="Kroger N."/>
            <person name="Kroth P.G."/>
            <person name="La Roche J."/>
            <person name="Lindquist E."/>
            <person name="Lommer M."/>
            <person name="Martin-Jezequel V."/>
            <person name="Lopez P.J."/>
            <person name="Lucas S."/>
            <person name="Mangogna M."/>
            <person name="McGinnis K."/>
            <person name="Medlin L.K."/>
            <person name="Montsant A."/>
            <person name="Oudot-Le Secq M.P."/>
            <person name="Napoli C."/>
            <person name="Obornik M."/>
            <person name="Parker M.S."/>
            <person name="Petit J.L."/>
            <person name="Porcel B.M."/>
            <person name="Poulsen N."/>
            <person name="Robison M."/>
            <person name="Rychlewski L."/>
            <person name="Rynearson T.A."/>
            <person name="Schmutz J."/>
            <person name="Shapiro H."/>
            <person name="Siaut M."/>
            <person name="Stanley M."/>
            <person name="Sussman M.R."/>
            <person name="Taylor A.R."/>
            <person name="Vardi A."/>
            <person name="von Dassow P."/>
            <person name="Vyverman W."/>
            <person name="Willis A."/>
            <person name="Wyrwicz L.S."/>
            <person name="Rokhsar D.S."/>
            <person name="Weissenbach J."/>
            <person name="Armbrust E.V."/>
            <person name="Green B.R."/>
            <person name="Van de Peer Y."/>
            <person name="Grigoriev I.V."/>
        </authorList>
    </citation>
    <scope>NUCLEOTIDE SEQUENCE [LARGE SCALE GENOMIC DNA]</scope>
    <source>
        <strain evidence="8 9">CCAP 1055/1</strain>
    </source>
</reference>
<comment type="similarity">
    <text evidence="1">Belongs to the recoverin family.</text>
</comment>
<dbReference type="GO" id="GO:0005509">
    <property type="term" value="F:calcium ion binding"/>
    <property type="evidence" value="ECO:0007669"/>
    <property type="project" value="InterPro"/>
</dbReference>
<dbReference type="InterPro" id="IPR002048">
    <property type="entry name" value="EF_hand_dom"/>
</dbReference>
<evidence type="ECO:0000256" key="6">
    <source>
        <dbReference type="SAM" id="MobiDB-lite"/>
    </source>
</evidence>
<evidence type="ECO:0000256" key="3">
    <source>
        <dbReference type="ARBA" id="ARBA00022723"/>
    </source>
</evidence>
<dbReference type="AlphaFoldDB" id="B7FUB0"/>
<feature type="domain" description="EF-hand" evidence="7">
    <location>
        <begin position="1116"/>
        <end position="1151"/>
    </location>
</feature>
<name>B7FUB0_PHATC</name>
<sequence>MSVNVKTVSQAEPTTSPKSEPPITSFTLKVSAKDAARFFAMSKAINERLPEVSPDTGDTCEFSLHAQLYEATQKCPDELVKGFLDRMIAFLIPVKEIKAGLVLLHDANMNDKLLHVAEALSPSATTSGLDKGQLTSLFRSLLTAISCCIDQSTEAVDLEDTLMEDKPQGLEPPPKKTKLDIKIVEESDQEFRPCQSPSFDCSLATLRDEDDTATNTVRREIDEISSFAAGEVLSDGVERATFDLLRSWYDEKGKSVVPWLELLDATKWMSTEPPSPPCRKTAECDPSMETHQALRDDILQVDENERSVSSGSRDIRCSVEEELPVPPTAAHSPIDSLSDGDGSRILVSFDFSGTGHTTPLCINVSENNIVALRQLVHRTGIVHCQAVEMCRRLLHMASQRQEGNETILALHCHDFSRSIDQLWSPEVLKNISKEERESFTLSLTSILSCYQETKPSLSSEEVDLQEFAVGFCFFCAGNKSAKLATGFEMLDDTRHGYLTEQQLLRYLSSYLMMLSAISLLHPLSKGHHSNKLTPQRRKAMRTAVDNGAKWTIGHFLKHMHDREGGEHPNAYSFESFALWYSVGGYNVAPWLELLDLNKLFVLIAPDVESSLHTKSSASMAHTSGGRRPAGQRDRMSTLRRHHSRRNPGTHPEVLFTFPLARSRSLVVLKEDARYVRDVVQELGLLSFSPDFVWSSLSKIVTRPSTPTEGYGVDMQTFVQCMIDVCNKSSRKRSASGAESTMEELLCNFYQCFNLDQKKLVAVDELMGGLTLLCGGKKSVKLAFAFGIFDTRPGVHGKSAESVVHSLDGHDLFVFLRSILIVAFSCCRQSLDMDDSVVGQCISDTANMLCNDVMTHQGKQRFCDRLNFDEFGLWYNEGGFERAPWLELLDLKKWVLADNFDATLEKRVVESQLQVIPVSIATDSSIPPPPPEDALDGSFFEENGIMAMDSMDEMDMILMQSSTDRESDQRSPAYGPLPESSSHSPGSKLCSPDPRGNPLKFHLLTNEEQGGYNVSLSHIRITHLKSVLEDNCLHGLDCENVCNAILNKATKKNKAISKKGFDAAVASVMGSQRGRPETQQVLSNLLSGIFDAFDRLGSGTPSAVEIACGFTVLCHGKKSDKLEFAFEVLDTKKKGKLSRSDILTYLRSFLTVLMSIAFSPALKKDIRDDKISTMKGFGCNQTTAAVKHAVNAGAEWAVTAAFDGKREGDMSVMSFNEFADWYTTVGYSSIPWLELLDLQKWVFTNDAT</sequence>
<dbReference type="InterPro" id="IPR028846">
    <property type="entry name" value="Recoverin"/>
</dbReference>
<dbReference type="Proteomes" id="UP000000759">
    <property type="component" value="Chromosome 4"/>
</dbReference>
<feature type="region of interest" description="Disordered" evidence="6">
    <location>
        <begin position="613"/>
        <end position="646"/>
    </location>
</feature>
<keyword evidence="9" id="KW-1185">Reference proteome</keyword>
<keyword evidence="3" id="KW-0479">Metal-binding</keyword>
<dbReference type="HOGENOM" id="CLU_267896_0_0_1"/>
<evidence type="ECO:0000256" key="2">
    <source>
        <dbReference type="ARBA" id="ARBA00022707"/>
    </source>
</evidence>
<dbReference type="GeneID" id="7197718"/>
<gene>
    <name evidence="8" type="ORF">PHATRDRAFT_44493</name>
</gene>
<evidence type="ECO:0000256" key="5">
    <source>
        <dbReference type="ARBA" id="ARBA00023288"/>
    </source>
</evidence>
<keyword evidence="2" id="KW-0519">Myristate</keyword>
<dbReference type="PROSITE" id="PS50222">
    <property type="entry name" value="EF_HAND_2"/>
    <property type="match status" value="1"/>
</dbReference>
<proteinExistence type="inferred from homology"/>
<organism evidence="8 9">
    <name type="scientific">Phaeodactylum tricornutum (strain CCAP 1055/1)</name>
    <dbReference type="NCBI Taxonomy" id="556484"/>
    <lineage>
        <taxon>Eukaryota</taxon>
        <taxon>Sar</taxon>
        <taxon>Stramenopiles</taxon>
        <taxon>Ochrophyta</taxon>
        <taxon>Bacillariophyta</taxon>
        <taxon>Bacillariophyceae</taxon>
        <taxon>Bacillariophycidae</taxon>
        <taxon>Naviculales</taxon>
        <taxon>Phaeodactylaceae</taxon>
        <taxon>Phaeodactylum</taxon>
    </lineage>
</organism>
<reference evidence="9" key="2">
    <citation type="submission" date="2008-08" db="EMBL/GenBank/DDBJ databases">
        <authorList>
            <consortium name="Diatom Consortium"/>
            <person name="Grigoriev I."/>
            <person name="Grimwood J."/>
            <person name="Kuo A."/>
            <person name="Otillar R.P."/>
            <person name="Salamov A."/>
            <person name="Detter J.C."/>
            <person name="Lindquist E."/>
            <person name="Shapiro H."/>
            <person name="Lucas S."/>
            <person name="Glavina del Rio T."/>
            <person name="Pitluck S."/>
            <person name="Rokhsar D."/>
            <person name="Bowler C."/>
        </authorList>
    </citation>
    <scope>GENOME REANNOTATION</scope>
    <source>
        <strain evidence="9">CCAP 1055/1</strain>
    </source>
</reference>
<protein>
    <recommendedName>
        <fullName evidence="7">EF-hand domain-containing protein</fullName>
    </recommendedName>
</protein>
<dbReference type="EMBL" id="CM000607">
    <property type="protein sequence ID" value="EEC49955.1"/>
    <property type="molecule type" value="Genomic_DNA"/>
</dbReference>
<evidence type="ECO:0000256" key="1">
    <source>
        <dbReference type="ARBA" id="ARBA00006049"/>
    </source>
</evidence>
<dbReference type="STRING" id="556484.B7FUB0"/>
<feature type="region of interest" description="Disordered" evidence="6">
    <location>
        <begin position="1"/>
        <end position="22"/>
    </location>
</feature>
<dbReference type="InParanoid" id="B7FUB0"/>
<evidence type="ECO:0000313" key="9">
    <source>
        <dbReference type="Proteomes" id="UP000000759"/>
    </source>
</evidence>
<dbReference type="RefSeq" id="XP_002178290.1">
    <property type="nucleotide sequence ID" value="XM_002178254.1"/>
</dbReference>
<dbReference type="Gene3D" id="1.10.238.10">
    <property type="entry name" value="EF-hand"/>
    <property type="match status" value="2"/>
</dbReference>
<dbReference type="PANTHER" id="PTHR23055">
    <property type="entry name" value="CALCIUM BINDING PROTEINS"/>
    <property type="match status" value="1"/>
</dbReference>
<feature type="compositionally biased region" description="Basic residues" evidence="6">
    <location>
        <begin position="637"/>
        <end position="646"/>
    </location>
</feature>